<dbReference type="AlphaFoldDB" id="Q03X95"/>
<feature type="transmembrane region" description="Helical" evidence="7">
    <location>
        <begin position="98"/>
        <end position="121"/>
    </location>
</feature>
<protein>
    <submittedName>
        <fullName evidence="9">Permease of the major facilitator superfamily</fullName>
    </submittedName>
</protein>
<dbReference type="HOGENOM" id="CLU_000960_28_2_9"/>
<feature type="transmembrane region" description="Helical" evidence="7">
    <location>
        <begin position="343"/>
        <end position="365"/>
    </location>
</feature>
<keyword evidence="3" id="KW-1003">Cell membrane</keyword>
<dbReference type="InterPro" id="IPR020846">
    <property type="entry name" value="MFS_dom"/>
</dbReference>
<dbReference type="Pfam" id="PF07690">
    <property type="entry name" value="MFS_1"/>
    <property type="match status" value="1"/>
</dbReference>
<reference evidence="9 10" key="1">
    <citation type="journal article" date="2006" name="Proc. Natl. Acad. Sci. U.S.A.">
        <title>Comparative genomics of the lactic acid bacteria.</title>
        <authorList>
            <person name="Makarova K."/>
            <person name="Slesarev A."/>
            <person name="Wolf Y."/>
            <person name="Sorokin A."/>
            <person name="Mirkin B."/>
            <person name="Koonin E."/>
            <person name="Pavlov A."/>
            <person name="Pavlova N."/>
            <person name="Karamychev V."/>
            <person name="Polouchine N."/>
            <person name="Shakhova V."/>
            <person name="Grigoriev I."/>
            <person name="Lou Y."/>
            <person name="Rohksar D."/>
            <person name="Lucas S."/>
            <person name="Huang K."/>
            <person name="Goodstein D.M."/>
            <person name="Hawkins T."/>
            <person name="Plengvidhya V."/>
            <person name="Welker D."/>
            <person name="Hughes J."/>
            <person name="Goh Y."/>
            <person name="Benson A."/>
            <person name="Baldwin K."/>
            <person name="Lee J.H."/>
            <person name="Diaz-Muniz I."/>
            <person name="Dosti B."/>
            <person name="Smeianov V."/>
            <person name="Wechter W."/>
            <person name="Barabote R."/>
            <person name="Lorca G."/>
            <person name="Altermann E."/>
            <person name="Barrangou R."/>
            <person name="Ganesan B."/>
            <person name="Xie Y."/>
            <person name="Rawsthorne H."/>
            <person name="Tamir D."/>
            <person name="Parker C."/>
            <person name="Breidt F."/>
            <person name="Broadbent J."/>
            <person name="Hutkins R."/>
            <person name="O'Sullivan D."/>
            <person name="Steele J."/>
            <person name="Unlu G."/>
            <person name="Saier M."/>
            <person name="Klaenhammer T."/>
            <person name="Richardson P."/>
            <person name="Kozyavkin S."/>
            <person name="Weimer B."/>
            <person name="Mills D."/>
        </authorList>
    </citation>
    <scope>NUCLEOTIDE SEQUENCE [LARGE SCALE GENOMIC DNA]</scope>
    <source>
        <strain evidence="10">ATCC 8293 / DSM 20343 / BCRC 11652 / CCM 1803 / JCM 6124 / NCDO 523 / NBRC 100496 / NCIMB 8023 / NCTC 12954 / NRRL B-1118 / 37Y</strain>
    </source>
</reference>
<dbReference type="GO" id="GO:0005886">
    <property type="term" value="C:plasma membrane"/>
    <property type="evidence" value="ECO:0007669"/>
    <property type="project" value="UniProtKB-SubCell"/>
</dbReference>
<organism evidence="9 10">
    <name type="scientific">Leuconostoc mesenteroides subsp. mesenteroides (strain ATCC 8293 / DSM 20343 / BCRC 11652 / CCM 1803 / JCM 6124 / NCDO 523 / NBRC 100496 / NCIMB 8023 / NCTC 12954 / NRRL B-1118 / 37Y)</name>
    <dbReference type="NCBI Taxonomy" id="203120"/>
    <lineage>
        <taxon>Bacteria</taxon>
        <taxon>Bacillati</taxon>
        <taxon>Bacillota</taxon>
        <taxon>Bacilli</taxon>
        <taxon>Lactobacillales</taxon>
        <taxon>Lactobacillaceae</taxon>
        <taxon>Leuconostoc</taxon>
    </lineage>
</organism>
<feature type="transmembrane region" description="Helical" evidence="7">
    <location>
        <begin position="319"/>
        <end position="337"/>
    </location>
</feature>
<sequence length="444" mass="47338">MKQKFGMVLPIVLLTYFLILLDNSIIFTGTVKIANELNLDARALSWVSNAYSLTFGGLLLAMGRAGDLFGRKNIFIVGLFVFALGSLAVGISNSDLTIIIARAFQGIGSSILAPSTLALIMDAYTGEMRTKAIGYYGATAGVGGISGLILGGWIADAFSWRYGFLINVPIAVIIAMLSIKYIPKSRVASGRIDYLGAILSVIGMATLVYSIVGESGNIVSLAISAVAFIILIMIERKIAQPLLPLKIFADRERSGAYIARFVFMGAMFSYWFLTPQAMQNSLNFSTLIAGFSFIPMSIPQFLSGMRSADLSARFGNTKILIIGITLSLIGILIPTFINIHQGYWLVVALPMILLGFGQGLTLSPLTVAGVAHTRPEVAGAASGVVNTTHQIGSSVGLSLVVAITSGIKSPDILYQHAMLIDSVLVAIALIVVLLVIYPVSRKED</sequence>
<keyword evidence="5 7" id="KW-1133">Transmembrane helix</keyword>
<dbReference type="InterPro" id="IPR011701">
    <property type="entry name" value="MFS"/>
</dbReference>
<feature type="domain" description="Major facilitator superfamily (MFS) profile" evidence="8">
    <location>
        <begin position="8"/>
        <end position="440"/>
    </location>
</feature>
<feature type="transmembrane region" description="Helical" evidence="7">
    <location>
        <begin position="7"/>
        <end position="31"/>
    </location>
</feature>
<evidence type="ECO:0000256" key="2">
    <source>
        <dbReference type="ARBA" id="ARBA00022448"/>
    </source>
</evidence>
<feature type="transmembrane region" description="Helical" evidence="7">
    <location>
        <begin position="255"/>
        <end position="273"/>
    </location>
</feature>
<dbReference type="Proteomes" id="UP000000362">
    <property type="component" value="Chromosome"/>
</dbReference>
<dbReference type="PROSITE" id="PS50850">
    <property type="entry name" value="MFS"/>
    <property type="match status" value="1"/>
</dbReference>
<evidence type="ECO:0000256" key="1">
    <source>
        <dbReference type="ARBA" id="ARBA00004651"/>
    </source>
</evidence>
<comment type="subcellular location">
    <subcellularLocation>
        <location evidence="1">Cell membrane</location>
        <topology evidence="1">Multi-pass membrane protein</topology>
    </subcellularLocation>
</comment>
<dbReference type="SUPFAM" id="SSF103473">
    <property type="entry name" value="MFS general substrate transporter"/>
    <property type="match status" value="1"/>
</dbReference>
<feature type="transmembrane region" description="Helical" evidence="7">
    <location>
        <begin position="418"/>
        <end position="439"/>
    </location>
</feature>
<dbReference type="InterPro" id="IPR036259">
    <property type="entry name" value="MFS_trans_sf"/>
</dbReference>
<dbReference type="RefSeq" id="WP_011679822.1">
    <property type="nucleotide sequence ID" value="NC_008531.1"/>
</dbReference>
<evidence type="ECO:0000256" key="4">
    <source>
        <dbReference type="ARBA" id="ARBA00022692"/>
    </source>
</evidence>
<proteinExistence type="predicted"/>
<evidence type="ECO:0000256" key="6">
    <source>
        <dbReference type="ARBA" id="ARBA00023136"/>
    </source>
</evidence>
<dbReference type="KEGG" id="lme:LEUM_1077"/>
<dbReference type="GO" id="GO:0022857">
    <property type="term" value="F:transmembrane transporter activity"/>
    <property type="evidence" value="ECO:0007669"/>
    <property type="project" value="InterPro"/>
</dbReference>
<keyword evidence="4 7" id="KW-0812">Transmembrane</keyword>
<evidence type="ECO:0000256" key="5">
    <source>
        <dbReference type="ARBA" id="ARBA00022989"/>
    </source>
</evidence>
<dbReference type="Gene3D" id="1.20.1720.10">
    <property type="entry name" value="Multidrug resistance protein D"/>
    <property type="match status" value="1"/>
</dbReference>
<accession>Q03X95</accession>
<feature type="transmembrane region" description="Helical" evidence="7">
    <location>
        <begin position="74"/>
        <end position="92"/>
    </location>
</feature>
<feature type="transmembrane region" description="Helical" evidence="7">
    <location>
        <begin position="279"/>
        <end position="298"/>
    </location>
</feature>
<name>Q03X95_LEUMM</name>
<gene>
    <name evidence="9" type="ordered locus">LEUM_1077</name>
</gene>
<keyword evidence="2" id="KW-0813">Transport</keyword>
<evidence type="ECO:0000256" key="3">
    <source>
        <dbReference type="ARBA" id="ARBA00022475"/>
    </source>
</evidence>
<feature type="transmembrane region" description="Helical" evidence="7">
    <location>
        <begin position="194"/>
        <end position="212"/>
    </location>
</feature>
<dbReference type="GeneID" id="29576755"/>
<dbReference type="eggNOG" id="COG0477">
    <property type="taxonomic scope" value="Bacteria"/>
</dbReference>
<feature type="transmembrane region" description="Helical" evidence="7">
    <location>
        <begin position="43"/>
        <end position="62"/>
    </location>
</feature>
<evidence type="ECO:0000313" key="9">
    <source>
        <dbReference type="EMBL" id="ABJ62177.1"/>
    </source>
</evidence>
<evidence type="ECO:0000256" key="7">
    <source>
        <dbReference type="SAM" id="Phobius"/>
    </source>
</evidence>
<dbReference type="PANTHER" id="PTHR42718:SF46">
    <property type="entry name" value="BLR6921 PROTEIN"/>
    <property type="match status" value="1"/>
</dbReference>
<dbReference type="EnsemblBacteria" id="ABJ62177">
    <property type="protein sequence ID" value="ABJ62177"/>
    <property type="gene ID" value="LEUM_1077"/>
</dbReference>
<dbReference type="CDD" id="cd17321">
    <property type="entry name" value="MFS_MMR_MDR_like"/>
    <property type="match status" value="1"/>
</dbReference>
<dbReference type="Gene3D" id="1.20.1250.20">
    <property type="entry name" value="MFS general substrate transporter like domains"/>
    <property type="match status" value="1"/>
</dbReference>
<keyword evidence="10" id="KW-1185">Reference proteome</keyword>
<keyword evidence="6 7" id="KW-0472">Membrane</keyword>
<dbReference type="PANTHER" id="PTHR42718">
    <property type="entry name" value="MAJOR FACILITATOR SUPERFAMILY MULTIDRUG TRANSPORTER MFSC"/>
    <property type="match status" value="1"/>
</dbReference>
<feature type="transmembrane region" description="Helical" evidence="7">
    <location>
        <begin position="160"/>
        <end position="182"/>
    </location>
</feature>
<dbReference type="EMBL" id="CP000414">
    <property type="protein sequence ID" value="ABJ62177.1"/>
    <property type="molecule type" value="Genomic_DNA"/>
</dbReference>
<feature type="transmembrane region" description="Helical" evidence="7">
    <location>
        <begin position="133"/>
        <end position="154"/>
    </location>
</feature>
<evidence type="ECO:0000259" key="8">
    <source>
        <dbReference type="PROSITE" id="PS50850"/>
    </source>
</evidence>
<evidence type="ECO:0000313" key="10">
    <source>
        <dbReference type="Proteomes" id="UP000000362"/>
    </source>
</evidence>
<feature type="transmembrane region" description="Helical" evidence="7">
    <location>
        <begin position="218"/>
        <end position="234"/>
    </location>
</feature>